<evidence type="ECO:0000313" key="2">
    <source>
        <dbReference type="EMBL" id="KAK5773761.1"/>
    </source>
</evidence>
<keyword evidence="3" id="KW-1185">Reference proteome</keyword>
<name>A0AAN7ZWU0_9SACH</name>
<comment type="caution">
    <text evidence="2">The sequence shown here is derived from an EMBL/GenBank/DDBJ whole genome shotgun (WGS) entry which is preliminary data.</text>
</comment>
<dbReference type="Pfam" id="PF08624">
    <property type="entry name" value="CRC_subunit"/>
    <property type="match status" value="1"/>
</dbReference>
<reference evidence="3" key="1">
    <citation type="submission" date="2023-07" db="EMBL/GenBank/DDBJ databases">
        <title>A draft genome of Kazachstania heterogenica Y-27499.</title>
        <authorList>
            <person name="Donic C."/>
            <person name="Kralova J.S."/>
            <person name="Fidel L."/>
            <person name="Ben-Dor S."/>
            <person name="Jung S."/>
        </authorList>
    </citation>
    <scope>NUCLEOTIDE SEQUENCE [LARGE SCALE GENOMIC DNA]</scope>
    <source>
        <strain evidence="3">Y27499</strain>
    </source>
</reference>
<dbReference type="Proteomes" id="UP001306508">
    <property type="component" value="Unassembled WGS sequence"/>
</dbReference>
<proteinExistence type="predicted"/>
<evidence type="ECO:0000256" key="1">
    <source>
        <dbReference type="SAM" id="MobiDB-lite"/>
    </source>
</evidence>
<organism evidence="2 3">
    <name type="scientific">Arxiozyma heterogenica</name>
    <dbReference type="NCBI Taxonomy" id="278026"/>
    <lineage>
        <taxon>Eukaryota</taxon>
        <taxon>Fungi</taxon>
        <taxon>Dikarya</taxon>
        <taxon>Ascomycota</taxon>
        <taxon>Saccharomycotina</taxon>
        <taxon>Saccharomycetes</taxon>
        <taxon>Saccharomycetales</taxon>
        <taxon>Saccharomycetaceae</taxon>
        <taxon>Arxiozyma</taxon>
    </lineage>
</organism>
<dbReference type="AlphaFoldDB" id="A0AAN7ZWU0"/>
<accession>A0AAN7ZWU0</accession>
<evidence type="ECO:0000313" key="3">
    <source>
        <dbReference type="Proteomes" id="UP001306508"/>
    </source>
</evidence>
<sequence length="553" mass="64056">MESTKPLVHFASDELLLAHSLYLLKQILQISVQEELIAGQLDHLPLKQIMVPPEYFEDRINDGTELDEYKFRKIDPLGITKIDSNGKLLISGMNKDFLFNYFQLPGHGDKYWVLLRDLISLVQDDSIDQETFIQKYKQQLLPIQATSDDIEFMKRNHLLDKNYNDVNNNDVKIITTKSAFITFGAQIISQGTRIVDDYWETLAKQQGFTTHHRVFKCSSKVISLLKELKPQIFNRSVRSSQQIPQDIKIEKEEKEEGTFNFDSPYTIIIEQPSQEIREEYEEQFSKGQHTDTVVPGQAIAGSLELSAQFRVPKYHSKNSFLQATQIKGMDTPIGEHNYNKNETSQLKGAQPSLPNLRTNPNMTSESKISNRMLSSITDSNIDKKIEEEPSSLNMNKQQTSSLNIKGWKFDSLPIGDEQQVKENNHSIKGLSYFEKDNLLKRLNYLTPNQIKETEHSHDCLFVNVGLQKVRKIRSKRWMKYWQYKHGLPIGLLNEGKQVEYIEKRYISKMLQHEDIITNFNELTNTDEIRITKRQANPNLLGYSNIKSFKPPYA</sequence>
<protein>
    <submittedName>
        <fullName evidence="2">Uncharacterized protein</fullName>
    </submittedName>
</protein>
<dbReference type="InterPro" id="IPR013933">
    <property type="entry name" value="CRC_Rsc7/Swp82"/>
</dbReference>
<feature type="region of interest" description="Disordered" evidence="1">
    <location>
        <begin position="343"/>
        <end position="366"/>
    </location>
</feature>
<dbReference type="EMBL" id="JAWIZZ010000071">
    <property type="protein sequence ID" value="KAK5773761.1"/>
    <property type="molecule type" value="Genomic_DNA"/>
</dbReference>
<gene>
    <name evidence="2" type="ORF">RI543_005073</name>
</gene>